<keyword evidence="3" id="KW-1185">Reference proteome</keyword>
<organism evidence="2 3">
    <name type="scientific">Prorocentrum cordatum</name>
    <dbReference type="NCBI Taxonomy" id="2364126"/>
    <lineage>
        <taxon>Eukaryota</taxon>
        <taxon>Sar</taxon>
        <taxon>Alveolata</taxon>
        <taxon>Dinophyceae</taxon>
        <taxon>Prorocentrales</taxon>
        <taxon>Prorocentraceae</taxon>
        <taxon>Prorocentrum</taxon>
    </lineage>
</organism>
<feature type="region of interest" description="Disordered" evidence="1">
    <location>
        <begin position="1"/>
        <end position="63"/>
    </location>
</feature>
<reference evidence="2" key="1">
    <citation type="submission" date="2023-10" db="EMBL/GenBank/DDBJ databases">
        <authorList>
            <person name="Chen Y."/>
            <person name="Shah S."/>
            <person name="Dougan E. K."/>
            <person name="Thang M."/>
            <person name="Chan C."/>
        </authorList>
    </citation>
    <scope>NUCLEOTIDE SEQUENCE [LARGE SCALE GENOMIC DNA]</scope>
</reference>
<evidence type="ECO:0000313" key="3">
    <source>
        <dbReference type="Proteomes" id="UP001189429"/>
    </source>
</evidence>
<dbReference type="Proteomes" id="UP001189429">
    <property type="component" value="Unassembled WGS sequence"/>
</dbReference>
<protein>
    <submittedName>
        <fullName evidence="2">Uncharacterized protein</fullName>
    </submittedName>
</protein>
<proteinExistence type="predicted"/>
<feature type="non-terminal residue" evidence="2">
    <location>
        <position position="1"/>
    </location>
</feature>
<gene>
    <name evidence="2" type="ORF">PCOR1329_LOCUS32845</name>
</gene>
<comment type="caution">
    <text evidence="2">The sequence shown here is derived from an EMBL/GenBank/DDBJ whole genome shotgun (WGS) entry which is preliminary data.</text>
</comment>
<evidence type="ECO:0000256" key="1">
    <source>
        <dbReference type="SAM" id="MobiDB-lite"/>
    </source>
</evidence>
<sequence length="168" mass="16680">APAAADPRVDPEAPTAWTLGPAPRSPAPRADPPPAVVMRAAGLLEPRPASAARGRAPPSAAAWRRVPSAGFWRAQAAPTGGAFSDKYQAARPRRAFSPPPREAPGGEEAPPSAAGPGGGGSAASHAASVGQEDPFWPEGPSGGVPGAGQWAGSPALVLRKGLARGVTT</sequence>
<accession>A0ABN9SV05</accession>
<feature type="compositionally biased region" description="Pro residues" evidence="1">
    <location>
        <begin position="23"/>
        <end position="35"/>
    </location>
</feature>
<name>A0ABN9SV05_9DINO</name>
<feature type="compositionally biased region" description="Low complexity" evidence="1">
    <location>
        <begin position="36"/>
        <end position="63"/>
    </location>
</feature>
<dbReference type="EMBL" id="CAUYUJ010013494">
    <property type="protein sequence ID" value="CAK0836333.1"/>
    <property type="molecule type" value="Genomic_DNA"/>
</dbReference>
<evidence type="ECO:0000313" key="2">
    <source>
        <dbReference type="EMBL" id="CAK0836333.1"/>
    </source>
</evidence>
<feature type="region of interest" description="Disordered" evidence="1">
    <location>
        <begin position="77"/>
        <end position="168"/>
    </location>
</feature>